<dbReference type="EMBL" id="CDGJ01000139">
    <property type="protein sequence ID" value="CEJ09668.1"/>
    <property type="molecule type" value="Genomic_DNA"/>
</dbReference>
<feature type="transmembrane region" description="Helical" evidence="1">
    <location>
        <begin position="281"/>
        <end position="305"/>
    </location>
</feature>
<feature type="transmembrane region" description="Helical" evidence="1">
    <location>
        <begin position="26"/>
        <end position="47"/>
    </location>
</feature>
<dbReference type="AlphaFoldDB" id="A0A8S0Y4W0"/>
<evidence type="ECO:0000256" key="1">
    <source>
        <dbReference type="SAM" id="Phobius"/>
    </source>
</evidence>
<dbReference type="InterPro" id="IPR003607">
    <property type="entry name" value="HD/PDEase_dom"/>
</dbReference>
<dbReference type="CDD" id="cd00077">
    <property type="entry name" value="HDc"/>
    <property type="match status" value="1"/>
</dbReference>
<feature type="domain" description="HAMP" evidence="2">
    <location>
        <begin position="301"/>
        <end position="355"/>
    </location>
</feature>
<reference evidence="5" key="2">
    <citation type="submission" date="2020-01" db="EMBL/GenBank/DDBJ databases">
        <authorList>
            <person name="Hornung B."/>
        </authorList>
    </citation>
    <scope>NUCLEOTIDE SEQUENCE</scope>
    <source>
        <strain evidence="5">PacBioINE</strain>
    </source>
</reference>
<dbReference type="Proteomes" id="UP000836597">
    <property type="component" value="Chromosome"/>
</dbReference>
<accession>A0A8S0Y4W0</accession>
<evidence type="ECO:0000313" key="6">
    <source>
        <dbReference type="EMBL" id="CEJ09668.1"/>
    </source>
</evidence>
<name>A0A8S0Y4W0_9FIRM</name>
<dbReference type="PROSITE" id="PS50885">
    <property type="entry name" value="HAMP"/>
    <property type="match status" value="1"/>
</dbReference>
<keyword evidence="1" id="KW-0472">Membrane</keyword>
<protein>
    <submittedName>
        <fullName evidence="6">Cyclic di-GMP phosphodiesterase response regulator RpfG</fullName>
    </submittedName>
    <submittedName>
        <fullName evidence="5">HD/PDEase domain protein</fullName>
    </submittedName>
</protein>
<gene>
    <name evidence="5" type="ORF">DEACI_4148</name>
    <name evidence="6" type="ORF">DEACI_4153</name>
</gene>
<dbReference type="InterPro" id="IPR006674">
    <property type="entry name" value="HD_domain"/>
</dbReference>
<dbReference type="GO" id="GO:0016020">
    <property type="term" value="C:membrane"/>
    <property type="evidence" value="ECO:0007669"/>
    <property type="project" value="InterPro"/>
</dbReference>
<dbReference type="PROSITE" id="PS51832">
    <property type="entry name" value="HD_GYP"/>
    <property type="match status" value="1"/>
</dbReference>
<dbReference type="Pfam" id="PF00672">
    <property type="entry name" value="HAMP"/>
    <property type="match status" value="1"/>
</dbReference>
<dbReference type="Gene3D" id="1.10.3210.10">
    <property type="entry name" value="Hypothetical protein af1432"/>
    <property type="match status" value="1"/>
</dbReference>
<dbReference type="SUPFAM" id="SSF109604">
    <property type="entry name" value="HD-domain/PDEase-like"/>
    <property type="match status" value="1"/>
</dbReference>
<dbReference type="RefSeq" id="WP_240986553.1">
    <property type="nucleotide sequence ID" value="NZ_CDGJ01000139.1"/>
</dbReference>
<dbReference type="PANTHER" id="PTHR43155:SF2">
    <property type="entry name" value="CYCLIC DI-GMP PHOSPHODIESTERASE PA4108"/>
    <property type="match status" value="1"/>
</dbReference>
<proteinExistence type="predicted"/>
<evidence type="ECO:0000259" key="4">
    <source>
        <dbReference type="PROSITE" id="PS51832"/>
    </source>
</evidence>
<dbReference type="PANTHER" id="PTHR43155">
    <property type="entry name" value="CYCLIC DI-GMP PHOSPHODIESTERASE PA4108-RELATED"/>
    <property type="match status" value="1"/>
</dbReference>
<evidence type="ECO:0000259" key="2">
    <source>
        <dbReference type="PROSITE" id="PS50885"/>
    </source>
</evidence>
<reference evidence="6" key="1">
    <citation type="submission" date="2014-11" db="EMBL/GenBank/DDBJ databases">
        <authorList>
            <person name="Hornung B.V."/>
        </authorList>
    </citation>
    <scope>NUCLEOTIDE SEQUENCE</scope>
    <source>
        <strain evidence="6">INE</strain>
    </source>
</reference>
<keyword evidence="7" id="KW-1185">Reference proteome</keyword>
<feature type="domain" description="HD" evidence="3">
    <location>
        <begin position="372"/>
        <end position="496"/>
    </location>
</feature>
<keyword evidence="1" id="KW-0812">Transmembrane</keyword>
<sequence>MSKRKFPITSQVVKGHCLRFGIRRQLLLGVLLLVIVPVVVAGIWVNYRMSMILSQQAQQELVNVGEDASLLLTHSLDMHKEKILGAVLEGDWSDPEARRTQLEALYQDGNGWSQLEYWDAQSGKLLASLPSVPLRLVNGQGESWFDNGLTQKGGVAVNAQETASQKGEGLRFTAIVRDSLGRAKGVLTARLPAGFLRDELRNTLSLPPKTHVWLVDPKNQFLLKPKTYAGEPEMFSQNFVQVLKQTQLVSVRTMSELGWTLIIASDRQTAQSMAGEVTKEISYITGAILLAALILALWYIGSLLYPVHKLMAQIRALSEGYSVQDLPPLPERRDEIGEAAAAFRVLAGQAEKMSRDLILSLVTALETRDPYTKYHSERVAIYARLLAQKMNLNPVKRENIVRAGLLHDVGKIGVPENILKKSGALTEAEWLEMQNHSRYGYDIVREVPAYMQAGIAEAVLQHHERWDGHGYPQGLVGENICLEARVLAVADTFDAMTSHRVYRRALSIDQALAEVERGSGGQFDPECAQAFLSLPISELRCYLQDRILERPVSEVC</sequence>
<dbReference type="InterPro" id="IPR003660">
    <property type="entry name" value="HAMP_dom"/>
</dbReference>
<dbReference type="SMART" id="SM00304">
    <property type="entry name" value="HAMP"/>
    <property type="match status" value="1"/>
</dbReference>
<evidence type="ECO:0000313" key="7">
    <source>
        <dbReference type="Proteomes" id="UP001071230"/>
    </source>
</evidence>
<evidence type="ECO:0000313" key="5">
    <source>
        <dbReference type="EMBL" id="CAA7603325.1"/>
    </source>
</evidence>
<dbReference type="SMART" id="SM00471">
    <property type="entry name" value="HDc"/>
    <property type="match status" value="1"/>
</dbReference>
<dbReference type="KEGG" id="aacx:DEACI_4148"/>
<dbReference type="Pfam" id="PF13487">
    <property type="entry name" value="HD_5"/>
    <property type="match status" value="1"/>
</dbReference>
<dbReference type="PROSITE" id="PS51831">
    <property type="entry name" value="HD"/>
    <property type="match status" value="1"/>
</dbReference>
<dbReference type="CDD" id="cd06225">
    <property type="entry name" value="HAMP"/>
    <property type="match status" value="1"/>
</dbReference>
<dbReference type="GO" id="GO:0007165">
    <property type="term" value="P:signal transduction"/>
    <property type="evidence" value="ECO:0007669"/>
    <property type="project" value="InterPro"/>
</dbReference>
<organism evidence="5">
    <name type="scientific">Acididesulfobacillus acetoxydans</name>
    <dbReference type="NCBI Taxonomy" id="1561005"/>
    <lineage>
        <taxon>Bacteria</taxon>
        <taxon>Bacillati</taxon>
        <taxon>Bacillota</taxon>
        <taxon>Clostridia</taxon>
        <taxon>Eubacteriales</taxon>
        <taxon>Peptococcaceae</taxon>
        <taxon>Acididesulfobacillus</taxon>
    </lineage>
</organism>
<dbReference type="Gene3D" id="6.10.340.10">
    <property type="match status" value="1"/>
</dbReference>
<dbReference type="InterPro" id="IPR037522">
    <property type="entry name" value="HD_GYP_dom"/>
</dbReference>
<dbReference type="EMBL" id="LR746496">
    <property type="protein sequence ID" value="CAA7603325.1"/>
    <property type="molecule type" value="Genomic_DNA"/>
</dbReference>
<dbReference type="Proteomes" id="UP001071230">
    <property type="component" value="Unassembled WGS sequence"/>
</dbReference>
<feature type="domain" description="HD-GYP" evidence="4">
    <location>
        <begin position="350"/>
        <end position="547"/>
    </location>
</feature>
<evidence type="ECO:0000259" key="3">
    <source>
        <dbReference type="PROSITE" id="PS51831"/>
    </source>
</evidence>
<keyword evidence="1" id="KW-1133">Transmembrane helix</keyword>